<feature type="domain" description="PAC" evidence="9">
    <location>
        <begin position="227"/>
        <end position="280"/>
    </location>
</feature>
<evidence type="ECO:0000256" key="5">
    <source>
        <dbReference type="ARBA" id="ARBA00022777"/>
    </source>
</evidence>
<evidence type="ECO:0000259" key="8">
    <source>
        <dbReference type="PROSITE" id="PS50112"/>
    </source>
</evidence>
<dbReference type="SMART" id="SM00091">
    <property type="entry name" value="PAS"/>
    <property type="match status" value="2"/>
</dbReference>
<dbReference type="Pfam" id="PF02518">
    <property type="entry name" value="HATPase_c"/>
    <property type="match status" value="1"/>
</dbReference>
<reference evidence="10 11" key="1">
    <citation type="journal article" date="2015" name="Stand. Genomic Sci.">
        <title>Complete genome sequence and description of Salinispira pacifica gen. nov., sp. nov., a novel spirochaete isolated form a hypersaline microbial mat.</title>
        <authorList>
            <person name="Ben Hania W."/>
            <person name="Joseph M."/>
            <person name="Schumann P."/>
            <person name="Bunk B."/>
            <person name="Fiebig A."/>
            <person name="Sproer C."/>
            <person name="Klenk H.P."/>
            <person name="Fardeau M.L."/>
            <person name="Spring S."/>
        </authorList>
    </citation>
    <scope>NUCLEOTIDE SEQUENCE [LARGE SCALE GENOMIC DNA]</scope>
    <source>
        <strain evidence="10 11">L21-RPul-D2</strain>
    </source>
</reference>
<dbReference type="InterPro" id="IPR005467">
    <property type="entry name" value="His_kinase_dom"/>
</dbReference>
<evidence type="ECO:0000313" key="11">
    <source>
        <dbReference type="Proteomes" id="UP000018680"/>
    </source>
</evidence>
<evidence type="ECO:0000256" key="4">
    <source>
        <dbReference type="ARBA" id="ARBA00022679"/>
    </source>
</evidence>
<dbReference type="HOGENOM" id="CLU_000445_114_71_12"/>
<organism evidence="10 11">
    <name type="scientific">Salinispira pacifica</name>
    <dbReference type="NCBI Taxonomy" id="1307761"/>
    <lineage>
        <taxon>Bacteria</taxon>
        <taxon>Pseudomonadati</taxon>
        <taxon>Spirochaetota</taxon>
        <taxon>Spirochaetia</taxon>
        <taxon>Spirochaetales</taxon>
        <taxon>Spirochaetaceae</taxon>
        <taxon>Salinispira</taxon>
    </lineage>
</organism>
<keyword evidence="5" id="KW-0418">Kinase</keyword>
<feature type="domain" description="PAS" evidence="8">
    <location>
        <begin position="28"/>
        <end position="99"/>
    </location>
</feature>
<dbReference type="Proteomes" id="UP000018680">
    <property type="component" value="Chromosome"/>
</dbReference>
<dbReference type="InterPro" id="IPR013655">
    <property type="entry name" value="PAS_fold_3"/>
</dbReference>
<proteinExistence type="predicted"/>
<comment type="catalytic activity">
    <reaction evidence="1">
        <text>ATP + protein L-histidine = ADP + protein N-phospho-L-histidine.</text>
        <dbReference type="EC" id="2.7.13.3"/>
    </reaction>
</comment>
<evidence type="ECO:0000313" key="10">
    <source>
        <dbReference type="EMBL" id="AHC14948.1"/>
    </source>
</evidence>
<dbReference type="PANTHER" id="PTHR43304:SF1">
    <property type="entry name" value="PAC DOMAIN-CONTAINING PROTEIN"/>
    <property type="match status" value="1"/>
</dbReference>
<evidence type="ECO:0000256" key="1">
    <source>
        <dbReference type="ARBA" id="ARBA00000085"/>
    </source>
</evidence>
<feature type="domain" description="PAC" evidence="9">
    <location>
        <begin position="102"/>
        <end position="154"/>
    </location>
</feature>
<accession>V5WGN3</accession>
<evidence type="ECO:0000256" key="6">
    <source>
        <dbReference type="SAM" id="MobiDB-lite"/>
    </source>
</evidence>
<dbReference type="InterPro" id="IPR000700">
    <property type="entry name" value="PAS-assoc_C"/>
</dbReference>
<feature type="region of interest" description="Disordered" evidence="6">
    <location>
        <begin position="1"/>
        <end position="28"/>
    </location>
</feature>
<evidence type="ECO:0000259" key="9">
    <source>
        <dbReference type="PROSITE" id="PS50113"/>
    </source>
</evidence>
<sequence length="519" mass="59310">METNNSDFRTSEPHTSNPHTSKNQTSEFHEDFPRIINLSREMICIHDADGTYIYINPAGEEISGYPASEMLGTNPYDYFHPEDKEMIRAQSHSPALDGDNTVRMVYRFIRKDGNIIWLETLTRPIFNAEGTVIRLHTSSRDISDQVHQQREILERNALLTLSQELSGIGSWSVDLETGEVHWSKQVRRIHDLDDNTELDLDSVLQFYAGESRQLAEDRLKRIIHEGRGFDERLLVRTARGRMVWTRVVGEVYQENEIPTRVYGVCQDIDEEYRYQKELQKTVDLLTARNRQMEDISRMLGHNLRGPAGNINMILDSEAGDGCLDRETVDMLRDNSAALLKTLTTMLDLVKSTVIIGKPEQPVTLFHAYMQALMSLETMIRSSKAKIREDFSAVSSLRYPEIYLESYFFNFISNAVKYRHDQRPPEIEVFTRVENGFVILVFRDNGRGIDLEKYGDKLFGFNQRLSMSEPGKENAADGSGLGLFMCKNQVESFGGTIDVESKVNEGSEFQITLGTVSDLS</sequence>
<dbReference type="InterPro" id="IPR000014">
    <property type="entry name" value="PAS"/>
</dbReference>
<dbReference type="PROSITE" id="PS50112">
    <property type="entry name" value="PAS"/>
    <property type="match status" value="1"/>
</dbReference>
<dbReference type="Pfam" id="PF08447">
    <property type="entry name" value="PAS_3"/>
    <property type="match status" value="2"/>
</dbReference>
<name>V5WGN3_9SPIO</name>
<gene>
    <name evidence="10" type="ORF">L21SP2_1559</name>
</gene>
<dbReference type="EC" id="2.7.13.3" evidence="2"/>
<dbReference type="RefSeq" id="WP_024267868.1">
    <property type="nucleotide sequence ID" value="NC_023035.1"/>
</dbReference>
<dbReference type="KEGG" id="slr:L21SP2_1559"/>
<dbReference type="Gene3D" id="3.30.450.20">
    <property type="entry name" value="PAS domain"/>
    <property type="match status" value="2"/>
</dbReference>
<dbReference type="InterPro" id="IPR001610">
    <property type="entry name" value="PAC"/>
</dbReference>
<evidence type="ECO:0000259" key="7">
    <source>
        <dbReference type="PROSITE" id="PS50109"/>
    </source>
</evidence>
<dbReference type="InterPro" id="IPR052162">
    <property type="entry name" value="Sensor_kinase/Photoreceptor"/>
</dbReference>
<dbReference type="SUPFAM" id="SSF55874">
    <property type="entry name" value="ATPase domain of HSP90 chaperone/DNA topoisomerase II/histidine kinase"/>
    <property type="match status" value="1"/>
</dbReference>
<dbReference type="AlphaFoldDB" id="V5WGN3"/>
<evidence type="ECO:0000256" key="2">
    <source>
        <dbReference type="ARBA" id="ARBA00012438"/>
    </source>
</evidence>
<dbReference type="EMBL" id="CP006939">
    <property type="protein sequence ID" value="AHC14948.1"/>
    <property type="molecule type" value="Genomic_DNA"/>
</dbReference>
<dbReference type="PANTHER" id="PTHR43304">
    <property type="entry name" value="PHYTOCHROME-LIKE PROTEIN CPH1"/>
    <property type="match status" value="1"/>
</dbReference>
<dbReference type="InterPro" id="IPR003594">
    <property type="entry name" value="HATPase_dom"/>
</dbReference>
<dbReference type="Gene3D" id="3.30.565.10">
    <property type="entry name" value="Histidine kinase-like ATPase, C-terminal domain"/>
    <property type="match status" value="1"/>
</dbReference>
<feature type="domain" description="Histidine kinase" evidence="7">
    <location>
        <begin position="298"/>
        <end position="516"/>
    </location>
</feature>
<dbReference type="InterPro" id="IPR036890">
    <property type="entry name" value="HATPase_C_sf"/>
</dbReference>
<keyword evidence="11" id="KW-1185">Reference proteome</keyword>
<dbReference type="SMART" id="SM00387">
    <property type="entry name" value="HATPase_c"/>
    <property type="match status" value="1"/>
</dbReference>
<feature type="compositionally biased region" description="Polar residues" evidence="6">
    <location>
        <begin position="1"/>
        <end position="26"/>
    </location>
</feature>
<dbReference type="InterPro" id="IPR035965">
    <property type="entry name" value="PAS-like_dom_sf"/>
</dbReference>
<dbReference type="STRING" id="1307761.L21SP2_1559"/>
<dbReference type="InterPro" id="IPR004358">
    <property type="entry name" value="Sig_transdc_His_kin-like_C"/>
</dbReference>
<dbReference type="PROSITE" id="PS50113">
    <property type="entry name" value="PAC"/>
    <property type="match status" value="2"/>
</dbReference>
<dbReference type="CDD" id="cd00130">
    <property type="entry name" value="PAS"/>
    <property type="match status" value="1"/>
</dbReference>
<keyword evidence="4" id="KW-0808">Transferase</keyword>
<evidence type="ECO:0000256" key="3">
    <source>
        <dbReference type="ARBA" id="ARBA00022553"/>
    </source>
</evidence>
<dbReference type="GO" id="GO:0004673">
    <property type="term" value="F:protein histidine kinase activity"/>
    <property type="evidence" value="ECO:0007669"/>
    <property type="project" value="UniProtKB-EC"/>
</dbReference>
<keyword evidence="3" id="KW-0597">Phosphoprotein</keyword>
<dbReference type="SUPFAM" id="SSF55785">
    <property type="entry name" value="PYP-like sensor domain (PAS domain)"/>
    <property type="match status" value="2"/>
</dbReference>
<dbReference type="eggNOG" id="COG4251">
    <property type="taxonomic scope" value="Bacteria"/>
</dbReference>
<dbReference type="PROSITE" id="PS50109">
    <property type="entry name" value="HIS_KIN"/>
    <property type="match status" value="1"/>
</dbReference>
<protein>
    <recommendedName>
        <fullName evidence="2">histidine kinase</fullName>
        <ecNumber evidence="2">2.7.13.3</ecNumber>
    </recommendedName>
</protein>
<dbReference type="PRINTS" id="PR00344">
    <property type="entry name" value="BCTRLSENSOR"/>
</dbReference>
<dbReference type="SMART" id="SM00086">
    <property type="entry name" value="PAC"/>
    <property type="match status" value="2"/>
</dbReference>
<dbReference type="NCBIfam" id="TIGR00229">
    <property type="entry name" value="sensory_box"/>
    <property type="match status" value="2"/>
</dbReference>